<name>W9JJX5_FUSOX</name>
<reference evidence="1" key="1">
    <citation type="submission" date="2011-06" db="EMBL/GenBank/DDBJ databases">
        <title>The Genome Sequence of Fusarium oxysporum Fo47.</title>
        <authorList>
            <consortium name="The Broad Institute Genome Sequencing Platform"/>
            <person name="Ma L.-J."/>
            <person name="Gale L.R."/>
            <person name="Schwartz D.C."/>
            <person name="Zhou S."/>
            <person name="Corby-Kistler H."/>
            <person name="Young S.K."/>
            <person name="Zeng Q."/>
            <person name="Gargeya S."/>
            <person name="Fitzgerald M."/>
            <person name="Haas B."/>
            <person name="Abouelleil A."/>
            <person name="Alvarado L."/>
            <person name="Arachchi H.M."/>
            <person name="Berlin A."/>
            <person name="Brown A."/>
            <person name="Chapman S.B."/>
            <person name="Chen Z."/>
            <person name="Dunbar C."/>
            <person name="Freedman E."/>
            <person name="Gearin G."/>
            <person name="Gellesch M."/>
            <person name="Goldberg J."/>
            <person name="Griggs A."/>
            <person name="Gujja S."/>
            <person name="Heiman D."/>
            <person name="Howarth C."/>
            <person name="Larson L."/>
            <person name="Lui A."/>
            <person name="MacDonald P.J.P."/>
            <person name="Mehta T."/>
            <person name="Montmayeur A."/>
            <person name="Murphy C."/>
            <person name="Neiman D."/>
            <person name="Pearson M."/>
            <person name="Priest M."/>
            <person name="Roberts A."/>
            <person name="Saif S."/>
            <person name="Shea T."/>
            <person name="Shenoy N."/>
            <person name="Sisk P."/>
            <person name="Stolte C."/>
            <person name="Sykes S."/>
            <person name="Wortman J."/>
            <person name="Nusbaum C."/>
            <person name="Birren B."/>
        </authorList>
    </citation>
    <scope>NUCLEOTIDE SEQUENCE [LARGE SCALE GENOMIC DNA]</scope>
    <source>
        <strain evidence="1">Fo47</strain>
    </source>
</reference>
<dbReference type="Proteomes" id="UP000030766">
    <property type="component" value="Unassembled WGS sequence"/>
</dbReference>
<protein>
    <submittedName>
        <fullName evidence="1">Uncharacterized protein</fullName>
    </submittedName>
</protein>
<dbReference type="AlphaFoldDB" id="W9JJX5"/>
<dbReference type="VEuPathDB" id="FungiDB:FOZG_16804"/>
<sequence length="54" mass="6189">MWMYRRLGRGPLTLCVGWMAFLCWGELISTRPTTDRCPKLTTRMASIPKPTNSS</sequence>
<gene>
    <name evidence="1" type="ORF">FOZG_16804</name>
</gene>
<organism evidence="1">
    <name type="scientific">Fusarium oxysporum Fo47</name>
    <dbReference type="NCBI Taxonomy" id="660027"/>
    <lineage>
        <taxon>Eukaryota</taxon>
        <taxon>Fungi</taxon>
        <taxon>Dikarya</taxon>
        <taxon>Ascomycota</taxon>
        <taxon>Pezizomycotina</taxon>
        <taxon>Sordariomycetes</taxon>
        <taxon>Hypocreomycetidae</taxon>
        <taxon>Hypocreales</taxon>
        <taxon>Nectriaceae</taxon>
        <taxon>Fusarium</taxon>
        <taxon>Fusarium oxysporum species complex</taxon>
    </lineage>
</organism>
<dbReference type="EMBL" id="JH717911">
    <property type="protein sequence ID" value="EWZ29955.1"/>
    <property type="molecule type" value="Genomic_DNA"/>
</dbReference>
<evidence type="ECO:0000313" key="1">
    <source>
        <dbReference type="EMBL" id="EWZ29955.1"/>
    </source>
</evidence>
<proteinExistence type="predicted"/>
<accession>W9JJX5</accession>
<reference evidence="1" key="2">
    <citation type="submission" date="2012-06" db="EMBL/GenBank/DDBJ databases">
        <title>Annotation of the Genome Sequence of Fusarium oxysporum Fo47.</title>
        <authorList>
            <consortium name="The Broad Institute Genomics Platform"/>
            <person name="Ma L.-J."/>
            <person name="Corby-Kistler H."/>
            <person name="Broz K."/>
            <person name="Gale L.R."/>
            <person name="Jonkers W."/>
            <person name="O'Donnell K."/>
            <person name="Ploetz R."/>
            <person name="Steinberg C."/>
            <person name="Schwartz D.C."/>
            <person name="VanEtten H."/>
            <person name="Zhou S."/>
            <person name="Young S.K."/>
            <person name="Zeng Q."/>
            <person name="Gargeya S."/>
            <person name="Fitzgerald M."/>
            <person name="Abouelleil A."/>
            <person name="Alvarado L."/>
            <person name="Chapman S.B."/>
            <person name="Gainer-Dewar J."/>
            <person name="Goldberg J."/>
            <person name="Griggs A."/>
            <person name="Gujja S."/>
            <person name="Hansen M."/>
            <person name="Howarth C."/>
            <person name="Imamovic A."/>
            <person name="Ireland A."/>
            <person name="Larimer J."/>
            <person name="McCowan C."/>
            <person name="Murphy C."/>
            <person name="Pearson M."/>
            <person name="Poon T.W."/>
            <person name="Priest M."/>
            <person name="Roberts A."/>
            <person name="Saif S."/>
            <person name="Shea T."/>
            <person name="Sykes S."/>
            <person name="Wortman J."/>
            <person name="Nusbaum C."/>
            <person name="Birren B."/>
        </authorList>
    </citation>
    <scope>NUCLEOTIDE SEQUENCE</scope>
    <source>
        <strain evidence="1">Fo47</strain>
    </source>
</reference>
<dbReference type="HOGENOM" id="CLU_3050417_0_0_1"/>